<accession>A0A839QL18</accession>
<protein>
    <submittedName>
        <fullName evidence="1">Pimeloyl-ACP methyl ester carboxylesterase</fullName>
    </submittedName>
</protein>
<gene>
    <name evidence="1" type="ORF">E9229_003355</name>
</gene>
<dbReference type="Gene3D" id="3.40.50.1820">
    <property type="entry name" value="alpha/beta hydrolase"/>
    <property type="match status" value="1"/>
</dbReference>
<proteinExistence type="predicted"/>
<name>A0A839QL18_9MICC</name>
<dbReference type="AlphaFoldDB" id="A0A839QL18"/>
<evidence type="ECO:0000313" key="1">
    <source>
        <dbReference type="EMBL" id="MBB2997108.1"/>
    </source>
</evidence>
<dbReference type="InterPro" id="IPR029058">
    <property type="entry name" value="AB_hydrolase_fold"/>
</dbReference>
<comment type="caution">
    <text evidence="1">The sequence shown here is derived from an EMBL/GenBank/DDBJ whole genome shotgun (WGS) entry which is preliminary data.</text>
</comment>
<dbReference type="RefSeq" id="WP_246380828.1">
    <property type="nucleotide sequence ID" value="NZ_BAABGK010000101.1"/>
</dbReference>
<reference evidence="1 2" key="1">
    <citation type="submission" date="2020-08" db="EMBL/GenBank/DDBJ databases">
        <title>Sequencing the genomes of 1000 actinobacteria strains.</title>
        <authorList>
            <person name="Klenk H.-P."/>
        </authorList>
    </citation>
    <scope>NUCLEOTIDE SEQUENCE [LARGE SCALE GENOMIC DNA]</scope>
    <source>
        <strain evidence="1 2">DSM 22826</strain>
    </source>
</reference>
<dbReference type="Proteomes" id="UP000523000">
    <property type="component" value="Unassembled WGS sequence"/>
</dbReference>
<sequence>MDSTYIVCSRDRSTSLKLQRFHASRATRSIELPTGHHPFITRPDLMLEQLLALLRLS</sequence>
<organism evidence="1 2">
    <name type="scientific">Paeniglutamicibacter cryotolerans</name>
    <dbReference type="NCBI Taxonomy" id="670079"/>
    <lineage>
        <taxon>Bacteria</taxon>
        <taxon>Bacillati</taxon>
        <taxon>Actinomycetota</taxon>
        <taxon>Actinomycetes</taxon>
        <taxon>Micrococcales</taxon>
        <taxon>Micrococcaceae</taxon>
        <taxon>Paeniglutamicibacter</taxon>
    </lineage>
</organism>
<evidence type="ECO:0000313" key="2">
    <source>
        <dbReference type="Proteomes" id="UP000523000"/>
    </source>
</evidence>
<dbReference type="EMBL" id="JACHVS010000002">
    <property type="protein sequence ID" value="MBB2997108.1"/>
    <property type="molecule type" value="Genomic_DNA"/>
</dbReference>
<keyword evidence="2" id="KW-1185">Reference proteome</keyword>